<dbReference type="STRING" id="1675527.AIOL_000248"/>
<dbReference type="OrthoDB" id="5465469at2"/>
<protein>
    <recommendedName>
        <fullName evidence="3">Glycosyltransferase</fullName>
    </recommendedName>
</protein>
<proteinExistence type="predicted"/>
<accession>A0A0J9EBS8</accession>
<organism evidence="1 2">
    <name type="scientific">Candidatus Rhodobacter oscarellae</name>
    <dbReference type="NCBI Taxonomy" id="1675527"/>
    <lineage>
        <taxon>Bacteria</taxon>
        <taxon>Pseudomonadati</taxon>
        <taxon>Pseudomonadota</taxon>
        <taxon>Alphaproteobacteria</taxon>
        <taxon>Rhodobacterales</taxon>
        <taxon>Rhodobacter group</taxon>
        <taxon>Rhodobacter</taxon>
    </lineage>
</organism>
<gene>
    <name evidence="1" type="ORF">AIOL_000248</name>
</gene>
<dbReference type="EMBL" id="LFTY01000001">
    <property type="protein sequence ID" value="KMW60096.1"/>
    <property type="molecule type" value="Genomic_DNA"/>
</dbReference>
<evidence type="ECO:0000313" key="1">
    <source>
        <dbReference type="EMBL" id="KMW60096.1"/>
    </source>
</evidence>
<keyword evidence="2" id="KW-1185">Reference proteome</keyword>
<evidence type="ECO:0008006" key="3">
    <source>
        <dbReference type="Google" id="ProtNLM"/>
    </source>
</evidence>
<reference evidence="1 2" key="1">
    <citation type="submission" date="2015-06" db="EMBL/GenBank/DDBJ databases">
        <title>Draft genome sequence of an Alphaproteobacteria species associated to the Mediterranean sponge Oscarella lobularis.</title>
        <authorList>
            <person name="Jourda C."/>
            <person name="Santini S."/>
            <person name="Claverie J.-M."/>
        </authorList>
    </citation>
    <scope>NUCLEOTIDE SEQUENCE [LARGE SCALE GENOMIC DNA]</scope>
    <source>
        <strain evidence="1">IGS</strain>
    </source>
</reference>
<sequence length="219" mass="23305">MIIALTSIPPRFGGLGARLRAILAQAPERVVVTIPNEYARFPEWGGALPDLPVGVELFRGPDHGPATKCVEVFQCFPRNDVLICDDDCDYGPGWLEAFRLARAAHPNAVIAASTFGTERLGLAQGDAVVQGFAGVLLRPEWLDISPPDAQAQWVDDIWLSAVIAAAGLEVVPVAQARACVTPLAQAAALQSAQIQGQSRADLNRSVALRLASSYGVWGK</sequence>
<evidence type="ECO:0000313" key="2">
    <source>
        <dbReference type="Proteomes" id="UP000037178"/>
    </source>
</evidence>
<dbReference type="AlphaFoldDB" id="A0A0J9EBS8"/>
<comment type="caution">
    <text evidence="1">The sequence shown here is derived from an EMBL/GenBank/DDBJ whole genome shotgun (WGS) entry which is preliminary data.</text>
</comment>
<dbReference type="Proteomes" id="UP000037178">
    <property type="component" value="Unassembled WGS sequence"/>
</dbReference>
<name>A0A0J9EBS8_9RHOB</name>
<dbReference type="PATRIC" id="fig|1675527.3.peg.292"/>
<dbReference type="RefSeq" id="WP_049641220.1">
    <property type="nucleotide sequence ID" value="NZ_LFTY01000001.1"/>
</dbReference>